<dbReference type="Gene3D" id="1.25.40.10">
    <property type="entry name" value="Tetratricopeptide repeat domain"/>
    <property type="match status" value="1"/>
</dbReference>
<dbReference type="EMBL" id="MN577570">
    <property type="protein sequence ID" value="QGT49865.1"/>
    <property type="molecule type" value="Genomic_DNA"/>
</dbReference>
<name>A0A650F2H4_9BACT</name>
<feature type="signal peptide" evidence="1">
    <location>
        <begin position="1"/>
        <end position="21"/>
    </location>
</feature>
<evidence type="ECO:0000256" key="1">
    <source>
        <dbReference type="SAM" id="SignalP"/>
    </source>
</evidence>
<gene>
    <name evidence="2" type="ORF">Melaina855_2520</name>
</gene>
<dbReference type="InterPro" id="IPR011990">
    <property type="entry name" value="TPR-like_helical_dom_sf"/>
</dbReference>
<dbReference type="AlphaFoldDB" id="A0A650F2H4"/>
<proteinExistence type="predicted"/>
<keyword evidence="1" id="KW-0732">Signal</keyword>
<dbReference type="SUPFAM" id="SSF81901">
    <property type="entry name" value="HCP-like"/>
    <property type="match status" value="1"/>
</dbReference>
<sequence length="433" mass="51497">MKKILLTVVVFVFCTCINTYSAQGYVFSAEDNLKPVYSQSLQISNTPYGEYLKYYNINAAKIDAEFISLSKNEEEKFLKTLTKDEKENYKYVKKVQKLIAKNNWNKVFDMYPNYLPAYLQYYDLNYQNNNYNEAIRILEKIRKLDAKGQVISSKLINYSFGILYFATNQYNMALNYFMIYKDTGDNFVISNIANCYYALENYTTAIEYAKKLKHLEYADKELLYSANFAIKNYIEANKYAQELLNENYNFGNLMRIYQTIDKDEQKLIYAYKARDVAQNDNQIVRVNKAIADIEQSKLEKSALKVTGFIKIPVWNDFAVQLPANVSAVEITQKQDNFFKTANSYLVKFSGQQLTNAFNSLNQDYNNYVQDKKNQFYQEEQLKAQQALIIEQQRNNMLQQEMIREQQIRNYLERQNYYFMSRPYYYHMRPRYIW</sequence>
<reference evidence="2" key="1">
    <citation type="journal article" date="2020" name="J. ISSAAS">
        <title>Lactobacilli and other gastrointestinal microbiota of Peromyscus leucopus, reservoir host for agents of Lyme disease and other zoonoses in North America.</title>
        <authorList>
            <person name="Milovic A."/>
            <person name="Bassam K."/>
            <person name="Shao H."/>
            <person name="Chatzistamou I."/>
            <person name="Tufts D.M."/>
            <person name="Diuk-Wasser M."/>
            <person name="Barbour A.G."/>
        </authorList>
    </citation>
    <scope>NUCLEOTIDE SEQUENCE</scope>
    <source>
        <strain evidence="2">LL20</strain>
    </source>
</reference>
<organism evidence="2">
    <name type="scientific">uncultured Candidatus Melainabacteria bacterium</name>
    <dbReference type="NCBI Taxonomy" id="2682970"/>
    <lineage>
        <taxon>Bacteria</taxon>
        <taxon>Bacillati</taxon>
        <taxon>Candidatus Melainabacteria</taxon>
        <taxon>environmental samples</taxon>
    </lineage>
</organism>
<feature type="chain" id="PRO_5025016506" evidence="1">
    <location>
        <begin position="22"/>
        <end position="433"/>
    </location>
</feature>
<accession>A0A650F2H4</accession>
<evidence type="ECO:0000313" key="2">
    <source>
        <dbReference type="EMBL" id="QGT49865.1"/>
    </source>
</evidence>
<protein>
    <submittedName>
        <fullName evidence="2">Uncharacterized protein</fullName>
    </submittedName>
</protein>